<evidence type="ECO:0000256" key="8">
    <source>
        <dbReference type="ARBA" id="ARBA00022679"/>
    </source>
</evidence>
<dbReference type="PANTHER" id="PTHR13872">
    <property type="entry name" value="DOLICHYL-DIPHOSPHOOLIGOSACCHARIDE--PROTEIN GLYCOSYLTRANSFERASE SUBUNIT"/>
    <property type="match status" value="1"/>
</dbReference>
<feature type="transmembrane region" description="Helical" evidence="17">
    <location>
        <begin position="231"/>
        <end position="251"/>
    </location>
</feature>
<dbReference type="InterPro" id="IPR048999">
    <property type="entry name" value="STT3-PglB_core"/>
</dbReference>
<feature type="transmembrane region" description="Helical" evidence="17">
    <location>
        <begin position="293"/>
        <end position="314"/>
    </location>
</feature>
<accession>A0AAD5XAQ3</accession>
<evidence type="ECO:0000259" key="18">
    <source>
        <dbReference type="Pfam" id="PF02516"/>
    </source>
</evidence>
<feature type="transmembrane region" description="Helical" evidence="17">
    <location>
        <begin position="165"/>
        <end position="182"/>
    </location>
</feature>
<evidence type="ECO:0000256" key="17">
    <source>
        <dbReference type="SAM" id="Phobius"/>
    </source>
</evidence>
<dbReference type="Proteomes" id="UP001211907">
    <property type="component" value="Unassembled WGS sequence"/>
</dbReference>
<dbReference type="Pfam" id="PF02516">
    <property type="entry name" value="STT3"/>
    <property type="match status" value="1"/>
</dbReference>
<name>A0AAD5XAQ3_9FUNG</name>
<dbReference type="GO" id="GO:0018279">
    <property type="term" value="P:protein N-linked glycosylation via asparagine"/>
    <property type="evidence" value="ECO:0007669"/>
    <property type="project" value="TreeGrafter"/>
</dbReference>
<keyword evidence="13 17" id="KW-0472">Membrane</keyword>
<dbReference type="GO" id="GO:0012505">
    <property type="term" value="C:endomembrane system"/>
    <property type="evidence" value="ECO:0007669"/>
    <property type="project" value="UniProtKB-SubCell"/>
</dbReference>
<comment type="pathway">
    <text evidence="4">Protein modification; protein glycosylation.</text>
</comment>
<comment type="subcellular location">
    <subcellularLocation>
        <location evidence="3">Endomembrane system</location>
        <topology evidence="3">Multi-pass membrane protein</topology>
    </subcellularLocation>
</comment>
<evidence type="ECO:0000313" key="21">
    <source>
        <dbReference type="Proteomes" id="UP001211907"/>
    </source>
</evidence>
<evidence type="ECO:0000259" key="19">
    <source>
        <dbReference type="Pfam" id="PF21436"/>
    </source>
</evidence>
<keyword evidence="9 17" id="KW-0812">Transmembrane</keyword>
<evidence type="ECO:0000256" key="9">
    <source>
        <dbReference type="ARBA" id="ARBA00022692"/>
    </source>
</evidence>
<keyword evidence="14" id="KW-0464">Manganese</keyword>
<dbReference type="Pfam" id="PF21436">
    <property type="entry name" value="STT3-PglB_core"/>
    <property type="match status" value="1"/>
</dbReference>
<feature type="transmembrane region" description="Helical" evidence="17">
    <location>
        <begin position="110"/>
        <end position="130"/>
    </location>
</feature>
<dbReference type="GO" id="GO:0046872">
    <property type="term" value="F:metal ion binding"/>
    <property type="evidence" value="ECO:0007669"/>
    <property type="project" value="UniProtKB-KW"/>
</dbReference>
<dbReference type="EC" id="2.4.99.18" evidence="6"/>
<evidence type="ECO:0000256" key="11">
    <source>
        <dbReference type="ARBA" id="ARBA00022842"/>
    </source>
</evidence>
<dbReference type="GO" id="GO:0004579">
    <property type="term" value="F:dolichyl-diphosphooligosaccharide-protein glycotransferase activity"/>
    <property type="evidence" value="ECO:0007669"/>
    <property type="project" value="UniProtKB-EC"/>
</dbReference>
<keyword evidence="21" id="KW-1185">Reference proteome</keyword>
<comment type="caution">
    <text evidence="20">The sequence shown here is derived from an EMBL/GenBank/DDBJ whole genome shotgun (WGS) entry which is preliminary data.</text>
</comment>
<feature type="transmembrane region" description="Helical" evidence="17">
    <location>
        <begin position="136"/>
        <end position="153"/>
    </location>
</feature>
<evidence type="ECO:0000256" key="6">
    <source>
        <dbReference type="ARBA" id="ARBA00012605"/>
    </source>
</evidence>
<keyword evidence="11" id="KW-0460">Magnesium</keyword>
<comment type="catalytic activity">
    <reaction evidence="15">
        <text>a di-trans,poly-cis-dolichyl diphosphooligosaccharide + L-asparaginyl-[protein] = N(4)-(oligosaccharide-(1-&gt;4)-N-acetyl-beta-D-glucosaminyl-(1-&gt;4)-N-acetyl-beta-D-glucosaminyl)-L-asparaginyl-[protein] + a di-trans,poly-cis-dolichyl diphosphate + H(+)</text>
        <dbReference type="Rhea" id="RHEA:22980"/>
        <dbReference type="Rhea" id="RHEA-COMP:12804"/>
        <dbReference type="Rhea" id="RHEA-COMP:12805"/>
        <dbReference type="Rhea" id="RHEA-COMP:19506"/>
        <dbReference type="Rhea" id="RHEA-COMP:19509"/>
        <dbReference type="ChEBI" id="CHEBI:15378"/>
        <dbReference type="ChEBI" id="CHEBI:50347"/>
        <dbReference type="ChEBI" id="CHEBI:57497"/>
        <dbReference type="ChEBI" id="CHEBI:57570"/>
        <dbReference type="ChEBI" id="CHEBI:132529"/>
        <dbReference type="EC" id="2.4.99.18"/>
    </reaction>
</comment>
<dbReference type="Gene3D" id="3.40.50.12610">
    <property type="match status" value="1"/>
</dbReference>
<evidence type="ECO:0000256" key="13">
    <source>
        <dbReference type="ARBA" id="ARBA00023136"/>
    </source>
</evidence>
<dbReference type="GO" id="GO:0016020">
    <property type="term" value="C:membrane"/>
    <property type="evidence" value="ECO:0007669"/>
    <property type="project" value="InterPro"/>
</dbReference>
<organism evidence="20 21">
    <name type="scientific">Physocladia obscura</name>
    <dbReference type="NCBI Taxonomy" id="109957"/>
    <lineage>
        <taxon>Eukaryota</taxon>
        <taxon>Fungi</taxon>
        <taxon>Fungi incertae sedis</taxon>
        <taxon>Chytridiomycota</taxon>
        <taxon>Chytridiomycota incertae sedis</taxon>
        <taxon>Chytridiomycetes</taxon>
        <taxon>Chytridiales</taxon>
        <taxon>Chytriomycetaceae</taxon>
        <taxon>Physocladia</taxon>
    </lineage>
</organism>
<evidence type="ECO:0000256" key="16">
    <source>
        <dbReference type="SAM" id="MobiDB-lite"/>
    </source>
</evidence>
<dbReference type="InterPro" id="IPR003674">
    <property type="entry name" value="Oligo_trans_STT3"/>
</dbReference>
<dbReference type="PANTHER" id="PTHR13872:SF1">
    <property type="entry name" value="DOLICHYL-DIPHOSPHOOLIGOSACCHARIDE--PROTEIN GLYCOSYLTRANSFERASE SUBUNIT STT3B"/>
    <property type="match status" value="1"/>
</dbReference>
<evidence type="ECO:0000256" key="15">
    <source>
        <dbReference type="ARBA" id="ARBA00048829"/>
    </source>
</evidence>
<dbReference type="EMBL" id="JADGJH010001422">
    <property type="protein sequence ID" value="KAJ3113754.1"/>
    <property type="molecule type" value="Genomic_DNA"/>
</dbReference>
<evidence type="ECO:0000256" key="1">
    <source>
        <dbReference type="ARBA" id="ARBA00001936"/>
    </source>
</evidence>
<evidence type="ECO:0000256" key="5">
    <source>
        <dbReference type="ARBA" id="ARBA00010810"/>
    </source>
</evidence>
<keyword evidence="8 20" id="KW-0808">Transferase</keyword>
<feature type="domain" description="Oligosaccharyl transferase STT3 N-terminal" evidence="18">
    <location>
        <begin position="13"/>
        <end position="412"/>
    </location>
</feature>
<evidence type="ECO:0000256" key="12">
    <source>
        <dbReference type="ARBA" id="ARBA00022989"/>
    </source>
</evidence>
<feature type="transmembrane region" description="Helical" evidence="17">
    <location>
        <begin position="12"/>
        <end position="34"/>
    </location>
</feature>
<keyword evidence="7" id="KW-0328">Glycosyltransferase</keyword>
<evidence type="ECO:0000256" key="2">
    <source>
        <dbReference type="ARBA" id="ARBA00001946"/>
    </source>
</evidence>
<feature type="region of interest" description="Disordered" evidence="16">
    <location>
        <begin position="722"/>
        <end position="741"/>
    </location>
</feature>
<evidence type="ECO:0000256" key="10">
    <source>
        <dbReference type="ARBA" id="ARBA00022723"/>
    </source>
</evidence>
<evidence type="ECO:0000256" key="7">
    <source>
        <dbReference type="ARBA" id="ARBA00022676"/>
    </source>
</evidence>
<feature type="transmembrane region" description="Helical" evidence="17">
    <location>
        <begin position="194"/>
        <end position="224"/>
    </location>
</feature>
<feature type="domain" description="STT3/PglB/AglB core" evidence="19">
    <location>
        <begin position="526"/>
        <end position="583"/>
    </location>
</feature>
<evidence type="ECO:0000256" key="4">
    <source>
        <dbReference type="ARBA" id="ARBA00004922"/>
    </source>
</evidence>
<dbReference type="InterPro" id="IPR048307">
    <property type="entry name" value="STT3_N"/>
</dbReference>
<comment type="cofactor">
    <cofactor evidence="2">
        <name>Mg(2+)</name>
        <dbReference type="ChEBI" id="CHEBI:18420"/>
    </cofactor>
</comment>
<feature type="transmembrane region" description="Helical" evidence="17">
    <location>
        <begin position="355"/>
        <end position="374"/>
    </location>
</feature>
<evidence type="ECO:0000256" key="3">
    <source>
        <dbReference type="ARBA" id="ARBA00004127"/>
    </source>
</evidence>
<comment type="similarity">
    <text evidence="5">Belongs to the STT3 family.</text>
</comment>
<dbReference type="GO" id="GO:0043687">
    <property type="term" value="P:post-translational protein modification"/>
    <property type="evidence" value="ECO:0007669"/>
    <property type="project" value="TreeGrafter"/>
</dbReference>
<evidence type="ECO:0000256" key="14">
    <source>
        <dbReference type="ARBA" id="ARBA00023211"/>
    </source>
</evidence>
<dbReference type="AlphaFoldDB" id="A0AAD5XAQ3"/>
<sequence>MGTAKTAADAVWLRVVILVTIGILAVSSRLFSVIRFESVIHEFDPWFNYRSTMHLVNKGFYEFLNWFDDFSWYPLGRVVGGTVYPGIMITAGAAHWIMNKLNFPVDIRNVCVFLAPFFSAFTAVACYLLTTEIKDASAGLLAAAFIGIAPGYISRSVAGSYDNEGIAIFLLMITFYCWLKAFKLGSSLWGGLTALFYFYMVSAWGGYVFIINLIPLHVFALLLMGRFSARLYVSYSTFYVIGTLSSMEIPFVGFQPTWTSEHMAALGVFGLVQIVAFVEMIRSHLSAQEFKSLFHGLIAAIGAAGVAGVVALVASGKIAPFTGRFYSLWDTGYAKKYIPIIASVSEHQPTAWPSFFFDLQLLMPLFPAGIYFCFQELRDEHVFIILYAVTGSYFASVMVRLILTLTPCVCIASAFAISKILDIYIAPPKDIPNDEEYDATANTKDKKIERSKTISFGIHEIDTRLSVLIPMTLVLVLFAWHCTWVTSNAYSSPSIVLASQGRDGSQHIIDDFREAYYWLRQNSAPNDKILSWWDYGYQITGMANRTVLVDNNTWNNTHIATVGKAMSCSEDVSYPVMRRHDVKFVLVIFGAVLGYSGDDINKFLWMVRIGEGVYPNDVNERKFFTDRGEYRVDESATPTMKNSIMYKASYYRFHELYGPNGSPYDRVRNQAIPKKPISLHIMDEAFTSENFIVRIYQVKDLDNLGRSLNAAASFGKTKRKKRISAKPVAVGKHRNIDEDED</sequence>
<evidence type="ECO:0000313" key="20">
    <source>
        <dbReference type="EMBL" id="KAJ3113754.1"/>
    </source>
</evidence>
<keyword evidence="12 17" id="KW-1133">Transmembrane helix</keyword>
<feature type="transmembrane region" description="Helical" evidence="17">
    <location>
        <begin position="78"/>
        <end position="98"/>
    </location>
</feature>
<comment type="cofactor">
    <cofactor evidence="1">
        <name>Mn(2+)</name>
        <dbReference type="ChEBI" id="CHEBI:29035"/>
    </cofactor>
</comment>
<reference evidence="20" key="1">
    <citation type="submission" date="2020-05" db="EMBL/GenBank/DDBJ databases">
        <title>Phylogenomic resolution of chytrid fungi.</title>
        <authorList>
            <person name="Stajich J.E."/>
            <person name="Amses K."/>
            <person name="Simmons R."/>
            <person name="Seto K."/>
            <person name="Myers J."/>
            <person name="Bonds A."/>
            <person name="Quandt C.A."/>
            <person name="Barry K."/>
            <person name="Liu P."/>
            <person name="Grigoriev I."/>
            <person name="Longcore J.E."/>
            <person name="James T.Y."/>
        </authorList>
    </citation>
    <scope>NUCLEOTIDE SEQUENCE</scope>
    <source>
        <strain evidence="20">JEL0513</strain>
    </source>
</reference>
<proteinExistence type="inferred from homology"/>
<feature type="transmembrane region" description="Helical" evidence="17">
    <location>
        <begin position="263"/>
        <end position="281"/>
    </location>
</feature>
<keyword evidence="10" id="KW-0479">Metal-binding</keyword>
<protein>
    <recommendedName>
        <fullName evidence="6">dolichyl-diphosphooligosaccharide--protein glycotransferase</fullName>
        <ecNumber evidence="6">2.4.99.18</ecNumber>
    </recommendedName>
</protein>
<gene>
    <name evidence="20" type="primary">STT3_1</name>
    <name evidence="20" type="ORF">HK100_001891</name>
</gene>
<feature type="transmembrane region" description="Helical" evidence="17">
    <location>
        <begin position="381"/>
        <end position="403"/>
    </location>
</feature>